<sequence length="490" mass="54969">MDVDDEVGLHSIASTITNLRQLSKPGHTSPSSVGVWAEGAATQRRSDDNDPDAAVILDTNILISHLNFFQSLIKSYGPPTDTSNSSKSTSRRGSINGLEKSDDVVFVVPWIVMQELDGLKGGGRGGSEVDVSGKARLAIEFLRAELSNKLSISRLRGQKMSEFIAKTEANDDKILDCCQYFRILYPDPTKTKIILFTNDKNLSVKAMVHDIEVISRFTVQLELASVRSSISRSKDDSRNDMVSSSPKYSDHSSGNGDHDLMMDDDLVTKPSSETPERLKNGARKNSSKSISGFRAEHNDRELQRIKSSSDQTTVIPDGMDPSLFRLTNHVLKNLRRFLEAVIPDHLQARYGAQWKDLTNFDKEATRVKEEEMKWDSKRLAQPVKILQEHWVVFADVYQRPSQARKARESVDRLQSFVKTWTRVEVFGLGKVYKKDVTTLLEDVDVVLSGVTTLPESVDVGSLSGTASFYEPRKRITLMKDWKAECDRLHD</sequence>
<dbReference type="PANTHER" id="PTHR16161:SF0">
    <property type="entry name" value="TRANSCRIPTIONAL PROTEIN SWT1"/>
    <property type="match status" value="1"/>
</dbReference>
<gene>
    <name evidence="3" type="ORF">BGZ97_000691</name>
</gene>
<evidence type="ECO:0000313" key="4">
    <source>
        <dbReference type="Proteomes" id="UP000823405"/>
    </source>
</evidence>
<dbReference type="OrthoDB" id="2017974at2759"/>
<dbReference type="Pfam" id="PF13638">
    <property type="entry name" value="PIN_4"/>
    <property type="match status" value="1"/>
</dbReference>
<dbReference type="SUPFAM" id="SSF88723">
    <property type="entry name" value="PIN domain-like"/>
    <property type="match status" value="1"/>
</dbReference>
<reference evidence="3" key="1">
    <citation type="journal article" date="2020" name="Fungal Divers.">
        <title>Resolving the Mortierellaceae phylogeny through synthesis of multi-gene phylogenetics and phylogenomics.</title>
        <authorList>
            <person name="Vandepol N."/>
            <person name="Liber J."/>
            <person name="Desiro A."/>
            <person name="Na H."/>
            <person name="Kennedy M."/>
            <person name="Barry K."/>
            <person name="Grigoriev I.V."/>
            <person name="Miller A.N."/>
            <person name="O'Donnell K."/>
            <person name="Stajich J.E."/>
            <person name="Bonito G."/>
        </authorList>
    </citation>
    <scope>NUCLEOTIDE SEQUENCE</scope>
    <source>
        <strain evidence="3">NVP60</strain>
    </source>
</reference>
<dbReference type="GO" id="GO:0005634">
    <property type="term" value="C:nucleus"/>
    <property type="evidence" value="ECO:0007669"/>
    <property type="project" value="TreeGrafter"/>
</dbReference>
<evidence type="ECO:0000256" key="1">
    <source>
        <dbReference type="SAM" id="MobiDB-lite"/>
    </source>
</evidence>
<dbReference type="CDD" id="cd18727">
    <property type="entry name" value="PIN_Swt1-like"/>
    <property type="match status" value="1"/>
</dbReference>
<organism evidence="3 4">
    <name type="scientific">Linnemannia gamsii</name>
    <dbReference type="NCBI Taxonomy" id="64522"/>
    <lineage>
        <taxon>Eukaryota</taxon>
        <taxon>Fungi</taxon>
        <taxon>Fungi incertae sedis</taxon>
        <taxon>Mucoromycota</taxon>
        <taxon>Mortierellomycotina</taxon>
        <taxon>Mortierellomycetes</taxon>
        <taxon>Mortierellales</taxon>
        <taxon>Mortierellaceae</taxon>
        <taxon>Linnemannia</taxon>
    </lineage>
</organism>
<feature type="region of interest" description="Disordered" evidence="1">
    <location>
        <begin position="228"/>
        <end position="316"/>
    </location>
</feature>
<feature type="compositionally biased region" description="Polar residues" evidence="1">
    <location>
        <begin position="241"/>
        <end position="255"/>
    </location>
</feature>
<name>A0A9P6UTG4_9FUNG</name>
<dbReference type="PANTHER" id="PTHR16161">
    <property type="entry name" value="TRANSCRIPTIONAL PROTEIN SWT1"/>
    <property type="match status" value="1"/>
</dbReference>
<dbReference type="InterPro" id="IPR002716">
    <property type="entry name" value="PIN_dom"/>
</dbReference>
<dbReference type="InterPro" id="IPR029060">
    <property type="entry name" value="PIN-like_dom_sf"/>
</dbReference>
<accession>A0A9P6UTG4</accession>
<feature type="domain" description="PIN" evidence="2">
    <location>
        <begin position="53"/>
        <end position="204"/>
    </location>
</feature>
<dbReference type="AlphaFoldDB" id="A0A9P6UTG4"/>
<dbReference type="Gene3D" id="3.40.50.1010">
    <property type="entry name" value="5'-nuclease"/>
    <property type="match status" value="1"/>
</dbReference>
<feature type="compositionally biased region" description="Basic and acidic residues" evidence="1">
    <location>
        <begin position="294"/>
        <end position="304"/>
    </location>
</feature>
<protein>
    <recommendedName>
        <fullName evidence="2">PIN domain-containing protein</fullName>
    </recommendedName>
</protein>
<dbReference type="EMBL" id="JAAAIN010000113">
    <property type="protein sequence ID" value="KAG0320112.1"/>
    <property type="molecule type" value="Genomic_DNA"/>
</dbReference>
<dbReference type="SMART" id="SM00670">
    <property type="entry name" value="PINc"/>
    <property type="match status" value="1"/>
</dbReference>
<keyword evidence="4" id="KW-1185">Reference proteome</keyword>
<evidence type="ECO:0000313" key="3">
    <source>
        <dbReference type="EMBL" id="KAG0320112.1"/>
    </source>
</evidence>
<dbReference type="Proteomes" id="UP000823405">
    <property type="component" value="Unassembled WGS sequence"/>
</dbReference>
<dbReference type="GO" id="GO:0004540">
    <property type="term" value="F:RNA nuclease activity"/>
    <property type="evidence" value="ECO:0007669"/>
    <property type="project" value="UniProtKB-ARBA"/>
</dbReference>
<evidence type="ECO:0000259" key="2">
    <source>
        <dbReference type="SMART" id="SM00670"/>
    </source>
</evidence>
<feature type="compositionally biased region" description="Polar residues" evidence="1">
    <location>
        <begin position="305"/>
        <end position="314"/>
    </location>
</feature>
<proteinExistence type="predicted"/>
<dbReference type="InterPro" id="IPR052626">
    <property type="entry name" value="SWT1_Regulator"/>
</dbReference>
<comment type="caution">
    <text evidence="3">The sequence shown here is derived from an EMBL/GenBank/DDBJ whole genome shotgun (WGS) entry which is preliminary data.</text>
</comment>